<dbReference type="EnsemblMetazoa" id="OVOC3971.1">
    <property type="protein sequence ID" value="OVOC3971.1"/>
    <property type="gene ID" value="WBGene00240780"/>
</dbReference>
<evidence type="ECO:0000313" key="2">
    <source>
        <dbReference type="EnsemblMetazoa" id="OVOC3971.1"/>
    </source>
</evidence>
<dbReference type="OMA" id="WHTQMID"/>
<organism evidence="2 3">
    <name type="scientific">Onchocerca volvulus</name>
    <dbReference type="NCBI Taxonomy" id="6282"/>
    <lineage>
        <taxon>Eukaryota</taxon>
        <taxon>Metazoa</taxon>
        <taxon>Ecdysozoa</taxon>
        <taxon>Nematoda</taxon>
        <taxon>Chromadorea</taxon>
        <taxon>Rhabditida</taxon>
        <taxon>Spirurina</taxon>
        <taxon>Spiruromorpha</taxon>
        <taxon>Filarioidea</taxon>
        <taxon>Onchocercidae</taxon>
        <taxon>Onchocerca</taxon>
    </lineage>
</organism>
<feature type="region of interest" description="Disordered" evidence="1">
    <location>
        <begin position="190"/>
        <end position="210"/>
    </location>
</feature>
<protein>
    <submittedName>
        <fullName evidence="2">Uncharacterized protein</fullName>
    </submittedName>
</protein>
<keyword evidence="3" id="KW-1185">Reference proteome</keyword>
<accession>A0A8R1XUL2</accession>
<feature type="compositionally biased region" description="Low complexity" evidence="1">
    <location>
        <begin position="258"/>
        <end position="288"/>
    </location>
</feature>
<feature type="region of interest" description="Disordered" evidence="1">
    <location>
        <begin position="258"/>
        <end position="298"/>
    </location>
</feature>
<name>A0A8R1XUL2_ONCVO</name>
<dbReference type="Proteomes" id="UP000024404">
    <property type="component" value="Unassembled WGS sequence"/>
</dbReference>
<dbReference type="EMBL" id="CMVM020000122">
    <property type="status" value="NOT_ANNOTATED_CDS"/>
    <property type="molecule type" value="Genomic_DNA"/>
</dbReference>
<evidence type="ECO:0000256" key="1">
    <source>
        <dbReference type="SAM" id="MobiDB-lite"/>
    </source>
</evidence>
<proteinExistence type="predicted"/>
<dbReference type="AlphaFoldDB" id="A0A8R1XUL2"/>
<sequence length="427" mass="45329">MDRPIVVNSLLCFIHNYRHSLLPEQLNALLHNYFSKSARSMAHATLTELLSSVSLSEIATSATTYPADKIDPDVHSDDDNDLLYLYDRIISSEQSPVFVAADLNILPLQLIIDKDDSKSELLREIRQLKRFIQDALNGRVDEPPINQADSSVQTINEGQSQPDGDLHGQQSASSSSSSSVYCLASSPKLSFKSSTNASTSSPELPASTSSISSTSCLSLLSTTMASPVPPYHPENNQNIIGASNSTIGGTLALNNMTLSNGNNNNNNRDDTSTSTNSITTSISSNNNNHNRRKRDGCGNRLDAMVQKLANRQKEKEAAAAAGLVIGSTGSTIGSSGSSSFSSIASSSSSSSCTTTTTATITSLMVPSEQNLSPAKAIWHTQMIDPVAYVSMLRTMSGAAAAAAAATAISSPSSIFPSINKTIQNDRW</sequence>
<reference evidence="3" key="1">
    <citation type="submission" date="2013-10" db="EMBL/GenBank/DDBJ databases">
        <title>Genome sequencing of Onchocerca volvulus.</title>
        <authorList>
            <person name="Cotton J."/>
            <person name="Tsai J."/>
            <person name="Stanley E."/>
            <person name="Tracey A."/>
            <person name="Holroyd N."/>
            <person name="Lustigman S."/>
            <person name="Berriman M."/>
        </authorList>
    </citation>
    <scope>NUCLEOTIDE SEQUENCE</scope>
</reference>
<reference evidence="2" key="2">
    <citation type="submission" date="2022-06" db="UniProtKB">
        <authorList>
            <consortium name="EnsemblMetazoa"/>
        </authorList>
    </citation>
    <scope>IDENTIFICATION</scope>
</reference>
<feature type="region of interest" description="Disordered" evidence="1">
    <location>
        <begin position="155"/>
        <end position="174"/>
    </location>
</feature>
<evidence type="ECO:0000313" key="3">
    <source>
        <dbReference type="Proteomes" id="UP000024404"/>
    </source>
</evidence>